<reference evidence="1 2" key="2">
    <citation type="journal article" date="2019" name="G3 (Bethesda)">
        <title>Hybrid Assembly of the Genome of the Entomopathogenic Nematode Steinernema carpocapsae Identifies the X-Chromosome.</title>
        <authorList>
            <person name="Serra L."/>
            <person name="Macchietto M."/>
            <person name="Macias-Munoz A."/>
            <person name="McGill C.J."/>
            <person name="Rodriguez I.M."/>
            <person name="Rodriguez B."/>
            <person name="Murad R."/>
            <person name="Mortazavi A."/>
        </authorList>
    </citation>
    <scope>NUCLEOTIDE SEQUENCE [LARGE SCALE GENOMIC DNA]</scope>
    <source>
        <strain evidence="1 2">ALL</strain>
    </source>
</reference>
<protein>
    <submittedName>
        <fullName evidence="1">Uncharacterized protein</fullName>
    </submittedName>
</protein>
<organism evidence="1 2">
    <name type="scientific">Steinernema carpocapsae</name>
    <name type="common">Entomopathogenic nematode</name>
    <dbReference type="NCBI Taxonomy" id="34508"/>
    <lineage>
        <taxon>Eukaryota</taxon>
        <taxon>Metazoa</taxon>
        <taxon>Ecdysozoa</taxon>
        <taxon>Nematoda</taxon>
        <taxon>Chromadorea</taxon>
        <taxon>Rhabditida</taxon>
        <taxon>Tylenchina</taxon>
        <taxon>Panagrolaimomorpha</taxon>
        <taxon>Strongyloidoidea</taxon>
        <taxon>Steinernematidae</taxon>
        <taxon>Steinernema</taxon>
    </lineage>
</organism>
<comment type="caution">
    <text evidence="1">The sequence shown here is derived from an EMBL/GenBank/DDBJ whole genome shotgun (WGS) entry which is preliminary data.</text>
</comment>
<reference evidence="1 2" key="1">
    <citation type="journal article" date="2015" name="Genome Biol.">
        <title>Comparative genomics of Steinernema reveals deeply conserved gene regulatory networks.</title>
        <authorList>
            <person name="Dillman A.R."/>
            <person name="Macchietto M."/>
            <person name="Porter C.F."/>
            <person name="Rogers A."/>
            <person name="Williams B."/>
            <person name="Antoshechkin I."/>
            <person name="Lee M.M."/>
            <person name="Goodwin Z."/>
            <person name="Lu X."/>
            <person name="Lewis E.E."/>
            <person name="Goodrich-Blair H."/>
            <person name="Stock S.P."/>
            <person name="Adams B.J."/>
            <person name="Sternberg P.W."/>
            <person name="Mortazavi A."/>
        </authorList>
    </citation>
    <scope>NUCLEOTIDE SEQUENCE [LARGE SCALE GENOMIC DNA]</scope>
    <source>
        <strain evidence="1 2">ALL</strain>
    </source>
</reference>
<proteinExistence type="predicted"/>
<dbReference type="Proteomes" id="UP000298663">
    <property type="component" value="Unassembled WGS sequence"/>
</dbReference>
<dbReference type="AlphaFoldDB" id="A0A4U5MUX0"/>
<name>A0A4U5MUX0_STECR</name>
<dbReference type="EMBL" id="AZBU02000006">
    <property type="protein sequence ID" value="TKR73609.1"/>
    <property type="molecule type" value="Genomic_DNA"/>
</dbReference>
<evidence type="ECO:0000313" key="2">
    <source>
        <dbReference type="Proteomes" id="UP000298663"/>
    </source>
</evidence>
<gene>
    <name evidence="1" type="ORF">L596_020902</name>
</gene>
<keyword evidence="2" id="KW-1185">Reference proteome</keyword>
<accession>A0A4U5MUX0</accession>
<sequence length="80" mass="9196">MNQLFAEKQRALVTNKSVVIRYQHLKAVFTKLKLSLLTLGHPSFCAIDIFAENEDFLYKFCILDYKLALLLNIANATVVY</sequence>
<evidence type="ECO:0000313" key="1">
    <source>
        <dbReference type="EMBL" id="TKR73609.1"/>
    </source>
</evidence>